<keyword evidence="3" id="KW-1185">Reference proteome</keyword>
<dbReference type="PANTHER" id="PTHR12110:SF41">
    <property type="entry name" value="INOSOSE DEHYDRATASE"/>
    <property type="match status" value="1"/>
</dbReference>
<dbReference type="Pfam" id="PF01261">
    <property type="entry name" value="AP_endonuc_2"/>
    <property type="match status" value="1"/>
</dbReference>
<comment type="caution">
    <text evidence="2">The sequence shown here is derived from an EMBL/GenBank/DDBJ whole genome shotgun (WGS) entry which is preliminary data.</text>
</comment>
<accession>A0A098S3V9</accession>
<dbReference type="RefSeq" id="WP_044226655.1">
    <property type="nucleotide sequence ID" value="NZ_JBKAGJ010000002.1"/>
</dbReference>
<proteinExistence type="predicted"/>
<dbReference type="EMBL" id="JPOS01000083">
    <property type="protein sequence ID" value="KGE85832.1"/>
    <property type="molecule type" value="Genomic_DNA"/>
</dbReference>
<dbReference type="PANTHER" id="PTHR12110">
    <property type="entry name" value="HYDROXYPYRUVATE ISOMERASE"/>
    <property type="match status" value="1"/>
</dbReference>
<dbReference type="STRING" id="1524460.IX84_24710"/>
<dbReference type="Gene3D" id="3.20.20.150">
    <property type="entry name" value="Divalent-metal-dependent TIM barrel enzymes"/>
    <property type="match status" value="1"/>
</dbReference>
<dbReference type="InterPro" id="IPR036237">
    <property type="entry name" value="Xyl_isomerase-like_sf"/>
</dbReference>
<reference evidence="2 3" key="1">
    <citation type="journal article" date="2014" name="Int. J. Syst. Evol. Microbiol.">
        <title>Phaeodactylibacter xiamenensis gen. nov., sp. nov., a member of the family Saprospiraceae isolated from the marine alga Phaeodactylum tricornutum.</title>
        <authorList>
            <person name="Chen Z.Jr."/>
            <person name="Lei X."/>
            <person name="Lai Q."/>
            <person name="Li Y."/>
            <person name="Zhang B."/>
            <person name="Zhang J."/>
            <person name="Zhang H."/>
            <person name="Yang L."/>
            <person name="Zheng W."/>
            <person name="Tian Y."/>
            <person name="Yu Z."/>
            <person name="Xu H.Jr."/>
            <person name="Zheng T."/>
        </authorList>
    </citation>
    <scope>NUCLEOTIDE SEQUENCE [LARGE SCALE GENOMIC DNA]</scope>
    <source>
        <strain evidence="2 3">KD52</strain>
    </source>
</reference>
<dbReference type="Proteomes" id="UP000029736">
    <property type="component" value="Unassembled WGS sequence"/>
</dbReference>
<keyword evidence="2" id="KW-0413">Isomerase</keyword>
<dbReference type="OrthoDB" id="9798407at2"/>
<dbReference type="SUPFAM" id="SSF51658">
    <property type="entry name" value="Xylose isomerase-like"/>
    <property type="match status" value="1"/>
</dbReference>
<evidence type="ECO:0000313" key="3">
    <source>
        <dbReference type="Proteomes" id="UP000029736"/>
    </source>
</evidence>
<evidence type="ECO:0000313" key="2">
    <source>
        <dbReference type="EMBL" id="KGE85832.1"/>
    </source>
</evidence>
<gene>
    <name evidence="2" type="ORF">IX84_24710</name>
</gene>
<dbReference type="InterPro" id="IPR013022">
    <property type="entry name" value="Xyl_isomerase-like_TIM-brl"/>
</dbReference>
<protein>
    <submittedName>
        <fullName evidence="2">Sugar phosphate isomerase</fullName>
    </submittedName>
</protein>
<organism evidence="2 3">
    <name type="scientific">Phaeodactylibacter xiamenensis</name>
    <dbReference type="NCBI Taxonomy" id="1524460"/>
    <lineage>
        <taxon>Bacteria</taxon>
        <taxon>Pseudomonadati</taxon>
        <taxon>Bacteroidota</taxon>
        <taxon>Saprospiria</taxon>
        <taxon>Saprospirales</taxon>
        <taxon>Haliscomenobacteraceae</taxon>
        <taxon>Phaeodactylibacter</taxon>
    </lineage>
</organism>
<dbReference type="InterPro" id="IPR050312">
    <property type="entry name" value="IolE/XylAMocC-like"/>
</dbReference>
<name>A0A098S3V9_9BACT</name>
<dbReference type="AlphaFoldDB" id="A0A098S3V9"/>
<dbReference type="InterPro" id="IPR006311">
    <property type="entry name" value="TAT_signal"/>
</dbReference>
<dbReference type="GO" id="GO:0016853">
    <property type="term" value="F:isomerase activity"/>
    <property type="evidence" value="ECO:0007669"/>
    <property type="project" value="UniProtKB-KW"/>
</dbReference>
<sequence>MQDRRKFLKQSTKAAVAAALLPYYGCSSESANGATGNEDAAAAAEKMAETGHKLDKFGIQLWTLRDIIAEDPKGVLKALSEFGYKQIESYEGKDGIFWGMTNTEYKAYLDELGMDAISSHCDINKDFEQKAQQAGEIGMPYLICPYIGMKESLDDYKRVVDQFNECGAIAKKYGLRFGYHNHDYSFQELEGQIIQDYMMENTDPDTVDFEMDIYWVVTGGADPIEYLEKYPGRFKLSHVKDRMKDVPAEERAASCVLGNGTIDYPKILDVAEKQGMAYYIVEQERYDECAPIDCAKADADYLKEIKI</sequence>
<evidence type="ECO:0000259" key="1">
    <source>
        <dbReference type="Pfam" id="PF01261"/>
    </source>
</evidence>
<feature type="domain" description="Xylose isomerase-like TIM barrel" evidence="1">
    <location>
        <begin position="77"/>
        <end position="304"/>
    </location>
</feature>
<dbReference type="PROSITE" id="PS51318">
    <property type="entry name" value="TAT"/>
    <property type="match status" value="1"/>
</dbReference>